<dbReference type="GO" id="GO:0007165">
    <property type="term" value="P:signal transduction"/>
    <property type="evidence" value="ECO:0007669"/>
    <property type="project" value="UniProtKB-KW"/>
</dbReference>
<evidence type="ECO:0000256" key="2">
    <source>
        <dbReference type="ARBA" id="ARBA00029447"/>
    </source>
</evidence>
<dbReference type="InterPro" id="IPR011644">
    <property type="entry name" value="Heme_NO-bd"/>
</dbReference>
<keyword evidence="4" id="KW-0175">Coiled coil</keyword>
<keyword evidence="5" id="KW-0812">Transmembrane</keyword>
<organism evidence="7 8">
    <name type="scientific">Anaerosalibacter massiliensis</name>
    <dbReference type="NCBI Taxonomy" id="1347392"/>
    <lineage>
        <taxon>Bacteria</taxon>
        <taxon>Bacillati</taxon>
        <taxon>Bacillota</taxon>
        <taxon>Tissierellia</taxon>
        <taxon>Tissierellales</taxon>
        <taxon>Sporanaerobacteraceae</taxon>
        <taxon>Anaerosalibacter</taxon>
    </lineage>
</organism>
<feature type="transmembrane region" description="Helical" evidence="5">
    <location>
        <begin position="198"/>
        <end position="217"/>
    </location>
</feature>
<evidence type="ECO:0000256" key="5">
    <source>
        <dbReference type="SAM" id="Phobius"/>
    </source>
</evidence>
<keyword evidence="1 3" id="KW-0807">Transducer</keyword>
<dbReference type="Pfam" id="PF07700">
    <property type="entry name" value="HNOB"/>
    <property type="match status" value="1"/>
</dbReference>
<dbReference type="EMBL" id="JANJZL010000005">
    <property type="protein sequence ID" value="MCR2044214.1"/>
    <property type="molecule type" value="Genomic_DNA"/>
</dbReference>
<dbReference type="SUPFAM" id="SSF111126">
    <property type="entry name" value="Ligand-binding domain in the NO signalling and Golgi transport"/>
    <property type="match status" value="1"/>
</dbReference>
<evidence type="ECO:0000256" key="4">
    <source>
        <dbReference type="SAM" id="Coils"/>
    </source>
</evidence>
<dbReference type="OrthoDB" id="1660488at2"/>
<dbReference type="InterPro" id="IPR024096">
    <property type="entry name" value="NO_sig/Golgi_transp_ligand-bd"/>
</dbReference>
<dbReference type="PANTHER" id="PTHR32089">
    <property type="entry name" value="METHYL-ACCEPTING CHEMOTAXIS PROTEIN MCPB"/>
    <property type="match status" value="1"/>
</dbReference>
<dbReference type="Gene3D" id="3.90.1520.10">
    <property type="entry name" value="H-NOX domain"/>
    <property type="match status" value="1"/>
</dbReference>
<gene>
    <name evidence="7" type="ORF">NSA23_08790</name>
</gene>
<dbReference type="SUPFAM" id="SSF58104">
    <property type="entry name" value="Methyl-accepting chemotaxis protein (MCP) signaling domain"/>
    <property type="match status" value="1"/>
</dbReference>
<dbReference type="Proteomes" id="UP001142078">
    <property type="component" value="Unassembled WGS sequence"/>
</dbReference>
<dbReference type="PRINTS" id="PR00260">
    <property type="entry name" value="CHEMTRNSDUCR"/>
</dbReference>
<keyword evidence="5" id="KW-0472">Membrane</keyword>
<dbReference type="PROSITE" id="PS50111">
    <property type="entry name" value="CHEMOTAXIS_TRANSDUC_2"/>
    <property type="match status" value="1"/>
</dbReference>
<keyword evidence="5" id="KW-1133">Transmembrane helix</keyword>
<dbReference type="InterPro" id="IPR038158">
    <property type="entry name" value="H-NOX_domain_sf"/>
</dbReference>
<dbReference type="InterPro" id="IPR004089">
    <property type="entry name" value="MCPsignal_dom"/>
</dbReference>
<feature type="domain" description="Methyl-accepting transducer" evidence="6">
    <location>
        <begin position="314"/>
        <end position="564"/>
    </location>
</feature>
<protein>
    <submittedName>
        <fullName evidence="7">Heme NO-binding domain-containing protein</fullName>
    </submittedName>
</protein>
<comment type="caution">
    <text evidence="7">The sequence shown here is derived from an EMBL/GenBank/DDBJ whole genome shotgun (WGS) entry which is preliminary data.</text>
</comment>
<evidence type="ECO:0000259" key="6">
    <source>
        <dbReference type="PROSITE" id="PS50111"/>
    </source>
</evidence>
<dbReference type="Pfam" id="PF00015">
    <property type="entry name" value="MCPsignal"/>
    <property type="match status" value="1"/>
</dbReference>
<evidence type="ECO:0000256" key="3">
    <source>
        <dbReference type="PROSITE-ProRule" id="PRU00284"/>
    </source>
</evidence>
<feature type="coiled-coil region" evidence="4">
    <location>
        <begin position="354"/>
        <end position="388"/>
    </location>
</feature>
<dbReference type="RefSeq" id="WP_042678971.1">
    <property type="nucleotide sequence ID" value="NZ_CABKTM010000009.1"/>
</dbReference>
<evidence type="ECO:0000256" key="1">
    <source>
        <dbReference type="ARBA" id="ARBA00023224"/>
    </source>
</evidence>
<reference evidence="7" key="1">
    <citation type="submission" date="2022-07" db="EMBL/GenBank/DDBJ databases">
        <title>Enhanced cultured diversity of the mouse gut microbiota enables custom-made synthetic communities.</title>
        <authorList>
            <person name="Afrizal A."/>
        </authorList>
    </citation>
    <scope>NUCLEOTIDE SEQUENCE</scope>
    <source>
        <strain evidence="7">DSM 29482</strain>
    </source>
</reference>
<evidence type="ECO:0000313" key="8">
    <source>
        <dbReference type="Proteomes" id="UP001142078"/>
    </source>
</evidence>
<dbReference type="Gene3D" id="1.10.287.950">
    <property type="entry name" value="Methyl-accepting chemotaxis protein"/>
    <property type="match status" value="1"/>
</dbReference>
<dbReference type="GO" id="GO:0020037">
    <property type="term" value="F:heme binding"/>
    <property type="evidence" value="ECO:0007669"/>
    <property type="project" value="InterPro"/>
</dbReference>
<feature type="transmembrane region" description="Helical" evidence="5">
    <location>
        <begin position="223"/>
        <end position="241"/>
    </location>
</feature>
<dbReference type="GO" id="GO:0006935">
    <property type="term" value="P:chemotaxis"/>
    <property type="evidence" value="ECO:0007669"/>
    <property type="project" value="InterPro"/>
</dbReference>
<comment type="similarity">
    <text evidence="2">Belongs to the methyl-accepting chemotaxis (MCP) protein family.</text>
</comment>
<evidence type="ECO:0000313" key="7">
    <source>
        <dbReference type="EMBL" id="MCR2044214.1"/>
    </source>
</evidence>
<dbReference type="InterPro" id="IPR004090">
    <property type="entry name" value="Chemotax_Me-accpt_rcpt"/>
</dbReference>
<dbReference type="GO" id="GO:0016020">
    <property type="term" value="C:membrane"/>
    <property type="evidence" value="ECO:0007669"/>
    <property type="project" value="InterPro"/>
</dbReference>
<keyword evidence="8" id="KW-1185">Reference proteome</keyword>
<dbReference type="GO" id="GO:0004888">
    <property type="term" value="F:transmembrane signaling receptor activity"/>
    <property type="evidence" value="ECO:0007669"/>
    <property type="project" value="InterPro"/>
</dbReference>
<dbReference type="PANTHER" id="PTHR32089:SF112">
    <property type="entry name" value="LYSOZYME-LIKE PROTEIN-RELATED"/>
    <property type="match status" value="1"/>
</dbReference>
<dbReference type="SMART" id="SM00283">
    <property type="entry name" value="MA"/>
    <property type="match status" value="1"/>
</dbReference>
<feature type="coiled-coil region" evidence="4">
    <location>
        <begin position="469"/>
        <end position="507"/>
    </location>
</feature>
<name>A0A9X2MIA5_9FIRM</name>
<accession>A0A9X2MIA5</accession>
<sequence>MKGTIVSSWIKTCRKLYGNELTNEAMEYVGINPKKVFTPTEDIKDEKAIGIIEYMTKKLDKPSIEIWREMGKNNIKTFSQDYPTFFRYDNLYSFLEAMYDIHIVVTKKIPGAKPPILNIEPIGSYKAAMTYSSPRGMFGYFQGMLEGASNYFGEEIEIKTVEKREEFIKLHITFPEKIYENRDYRINNFFSFGFAKNLELKIGLGSLIFIGIPYIIGTNFLKTSIIIPITLLLTFLVPYTISKALFLPKDKILKSLEGMANRNFSIYSNISTKDFFEEINLKINDVKKTLKSDFVGYKGTTDELNVFANKFNEISQNMNYTSQEISHVVEQVAEGAVNQADETENSAYLLNKSIDSLNNVVDKENKGKEDLETTVERINDGYEDLKNTSNKLSNILNQFSLLKKSGLKLQSRARDVNNIVETVEEISDKTNLLALNASIEASRAGEYGQGFTVVAMEIRELAKNSKAAVKSINNNLETFIEEIHELVEEIEDQYSILEKENETLSNIASEDYVTVLSIKSVSDLIIELISELNNESKSLNKISSNIESLAAIAEENSASSEEVSANIITYTEEIEKMTKNISEFKKVSKQFGKELEKYKI</sequence>
<proteinExistence type="inferred from homology"/>
<dbReference type="AlphaFoldDB" id="A0A9X2MIA5"/>